<gene>
    <name evidence="4" type="ORF">SAMN05444278_1122</name>
</gene>
<dbReference type="PROSITE" id="PS51459">
    <property type="entry name" value="FIDO"/>
    <property type="match status" value="1"/>
</dbReference>
<dbReference type="OrthoDB" id="9814400at2"/>
<proteinExistence type="predicted"/>
<dbReference type="InterPro" id="IPR036597">
    <property type="entry name" value="Fido-like_dom_sf"/>
</dbReference>
<reference evidence="4 5" key="1">
    <citation type="submission" date="2016-11" db="EMBL/GenBank/DDBJ databases">
        <authorList>
            <person name="Jaros S."/>
            <person name="Januszkiewicz K."/>
            <person name="Wedrychowicz H."/>
        </authorList>
    </citation>
    <scope>NUCLEOTIDE SEQUENCE [LARGE SCALE GENOMIC DNA]</scope>
    <source>
        <strain evidence="4 5">DSM 25661</strain>
    </source>
</reference>
<dbReference type="SUPFAM" id="SSF140931">
    <property type="entry name" value="Fic-like"/>
    <property type="match status" value="1"/>
</dbReference>
<sequence length="512" mass="58863">MNNKQYSFSIHNFHGRQAPEPGLLVGYAAIIEAHQLQVPLPQKLALISKKNRRYSTSAWQVLTPRHTPEDNLYKQLVFALKYEGINLLLIKTLFTHIDKDHITNMITSEALGQYSRKLWFLYEWLLNEQLDIPDLKTGNYVPLLDQKLQYAITGTNSARHRIINNLPGTREFCPLIYKTDKLEAYINAQLAKQKNKYLANFQTSILQRASSFLLLKDSKASFSIEQENPGTNRAIRWGKAIGQAGSKPLSIEELERLQQIIIENARFVKLGLRKEGGFVGEHDRLTGEPIPAHISAKEEDLLSLLNGLVKANQRMQDEGFDAVLAAAAIAFGMVFIHPFQDGNGRLHRYIIHHILAKKRFTKQGVIFPISASILDHIEDYRKVLESYSHPLLDVIEWEATSDHNVKVVNETIDFYRYFDATKQAEFLYDCVSDTLNRIIPEEVNYLLKYDEFKAFIDENFEMPDKLLATLVRFLEQNEGILSKRALNKEFSALTENEVKAIQEHYNKIFLDV</sequence>
<evidence type="ECO:0000256" key="1">
    <source>
        <dbReference type="PIRSR" id="PIRSR640198-1"/>
    </source>
</evidence>
<dbReference type="InterPro" id="IPR003812">
    <property type="entry name" value="Fido"/>
</dbReference>
<evidence type="ECO:0000256" key="2">
    <source>
        <dbReference type="PIRSR" id="PIRSR640198-2"/>
    </source>
</evidence>
<dbReference type="AlphaFoldDB" id="A0A1M4Y1V7"/>
<dbReference type="InterPro" id="IPR040198">
    <property type="entry name" value="Fido_containing"/>
</dbReference>
<dbReference type="GO" id="GO:0005524">
    <property type="term" value="F:ATP binding"/>
    <property type="evidence" value="ECO:0007669"/>
    <property type="project" value="UniProtKB-KW"/>
</dbReference>
<dbReference type="Proteomes" id="UP000184462">
    <property type="component" value="Unassembled WGS sequence"/>
</dbReference>
<keyword evidence="5" id="KW-1185">Reference proteome</keyword>
<dbReference type="STRING" id="1155689.SAMN05444278_1122"/>
<organism evidence="4 5">
    <name type="scientific">Psychroflexus salarius</name>
    <dbReference type="NCBI Taxonomy" id="1155689"/>
    <lineage>
        <taxon>Bacteria</taxon>
        <taxon>Pseudomonadati</taxon>
        <taxon>Bacteroidota</taxon>
        <taxon>Flavobacteriia</taxon>
        <taxon>Flavobacteriales</taxon>
        <taxon>Flavobacteriaceae</taxon>
        <taxon>Psychroflexus</taxon>
    </lineage>
</organism>
<name>A0A1M4Y1V7_9FLAO</name>
<dbReference type="EMBL" id="FQTW01000012">
    <property type="protein sequence ID" value="SHE99695.1"/>
    <property type="molecule type" value="Genomic_DNA"/>
</dbReference>
<accession>A0A1M4Y1V7</accession>
<evidence type="ECO:0000313" key="5">
    <source>
        <dbReference type="Proteomes" id="UP000184462"/>
    </source>
</evidence>
<dbReference type="Gene3D" id="1.10.3290.10">
    <property type="entry name" value="Fido-like domain"/>
    <property type="match status" value="1"/>
</dbReference>
<keyword evidence="2" id="KW-0547">Nucleotide-binding</keyword>
<feature type="domain" description="Fido" evidence="3">
    <location>
        <begin position="249"/>
        <end position="400"/>
    </location>
</feature>
<dbReference type="PANTHER" id="PTHR13504:SF38">
    <property type="entry name" value="FIDO DOMAIN-CONTAINING PROTEIN"/>
    <property type="match status" value="1"/>
</dbReference>
<feature type="active site" evidence="1">
    <location>
        <position position="337"/>
    </location>
</feature>
<evidence type="ECO:0000259" key="3">
    <source>
        <dbReference type="PROSITE" id="PS51459"/>
    </source>
</evidence>
<keyword evidence="2" id="KW-0067">ATP-binding</keyword>
<dbReference type="Pfam" id="PF02661">
    <property type="entry name" value="Fic"/>
    <property type="match status" value="1"/>
</dbReference>
<feature type="binding site" evidence="2">
    <location>
        <begin position="341"/>
        <end position="348"/>
    </location>
    <ligand>
        <name>ATP</name>
        <dbReference type="ChEBI" id="CHEBI:30616"/>
    </ligand>
</feature>
<protein>
    <submittedName>
        <fullName evidence="4">Fic/DOC family protein</fullName>
    </submittedName>
</protein>
<evidence type="ECO:0000313" key="4">
    <source>
        <dbReference type="EMBL" id="SHE99695.1"/>
    </source>
</evidence>
<dbReference type="PANTHER" id="PTHR13504">
    <property type="entry name" value="FIDO DOMAIN-CONTAINING PROTEIN DDB_G0283145"/>
    <property type="match status" value="1"/>
</dbReference>
<dbReference type="RefSeq" id="WP_073193678.1">
    <property type="nucleotide sequence ID" value="NZ_FQTW01000012.1"/>
</dbReference>